<keyword evidence="3" id="KW-1185">Reference proteome</keyword>
<keyword evidence="1" id="KW-1133">Transmembrane helix</keyword>
<protein>
    <submittedName>
        <fullName evidence="2">Uncharacterized protein</fullName>
    </submittedName>
</protein>
<evidence type="ECO:0000313" key="3">
    <source>
        <dbReference type="Proteomes" id="UP000198642"/>
    </source>
</evidence>
<keyword evidence="1" id="KW-0472">Membrane</keyword>
<organism evidence="2 3">
    <name type="scientific">Lentibacillus halodurans</name>
    <dbReference type="NCBI Taxonomy" id="237679"/>
    <lineage>
        <taxon>Bacteria</taxon>
        <taxon>Bacillati</taxon>
        <taxon>Bacillota</taxon>
        <taxon>Bacilli</taxon>
        <taxon>Bacillales</taxon>
        <taxon>Bacillaceae</taxon>
        <taxon>Lentibacillus</taxon>
    </lineage>
</organism>
<dbReference type="EMBL" id="FOJW01000019">
    <property type="protein sequence ID" value="SFB36499.1"/>
    <property type="molecule type" value="Genomic_DNA"/>
</dbReference>
<dbReference type="OrthoDB" id="2990841at2"/>
<proteinExistence type="predicted"/>
<reference evidence="2 3" key="1">
    <citation type="submission" date="2016-10" db="EMBL/GenBank/DDBJ databases">
        <authorList>
            <person name="de Groot N.N."/>
        </authorList>
    </citation>
    <scope>NUCLEOTIDE SEQUENCE [LARGE SCALE GENOMIC DNA]</scope>
    <source>
        <strain evidence="2 3">CGMCC 1.3702</strain>
    </source>
</reference>
<accession>A0A1I1AER1</accession>
<sequence length="77" mass="8833">MFNFPKVSMIRFPKLIIHSILLTIVLTFILLFAGDIVGWFLGRLVENNTGYATFFVLIWAFFALQSEKYRKQGNAGS</sequence>
<gene>
    <name evidence="2" type="ORF">SAMN04488072_11961</name>
</gene>
<dbReference type="AlphaFoldDB" id="A0A1I1AER1"/>
<feature type="transmembrane region" description="Helical" evidence="1">
    <location>
        <begin position="20"/>
        <end position="42"/>
    </location>
</feature>
<dbReference type="Proteomes" id="UP000198642">
    <property type="component" value="Unassembled WGS sequence"/>
</dbReference>
<feature type="transmembrane region" description="Helical" evidence="1">
    <location>
        <begin position="48"/>
        <end position="64"/>
    </location>
</feature>
<evidence type="ECO:0000313" key="2">
    <source>
        <dbReference type="EMBL" id="SFB36499.1"/>
    </source>
</evidence>
<dbReference type="RefSeq" id="WP_090241190.1">
    <property type="nucleotide sequence ID" value="NZ_FOJW01000019.1"/>
</dbReference>
<name>A0A1I1AER1_9BACI</name>
<evidence type="ECO:0000256" key="1">
    <source>
        <dbReference type="SAM" id="Phobius"/>
    </source>
</evidence>
<keyword evidence="1" id="KW-0812">Transmembrane</keyword>